<sequence>MANVLTYKPGANFFPGETINRDLVQGQGKAYGAEFSFKKPEGKVNGWFNYAWSRSRLRSDIERPGDRINNNAWYPSDFDRTHVLNTTINFESDPYNTWSFNFTAQTGRPYTAANGIVEIEGIETPLFPERNNARLPTYHRLDFSWNVVGTKREGKRWKGDWTFTIYNVYGRKNPYSIYYNQRNGTENADVFLNSPLRSYELSILNSPLLSLTYSFVFQ</sequence>
<keyword evidence="2" id="KW-1185">Reference proteome</keyword>
<dbReference type="SUPFAM" id="SSF56935">
    <property type="entry name" value="Porins"/>
    <property type="match status" value="1"/>
</dbReference>
<dbReference type="RefSeq" id="WP_260573056.1">
    <property type="nucleotide sequence ID" value="NZ_CP104205.1"/>
</dbReference>
<gene>
    <name evidence="1" type="ORF">NYZ99_00775</name>
</gene>
<proteinExistence type="predicted"/>
<protein>
    <recommendedName>
        <fullName evidence="3">TonB dependent receptor</fullName>
    </recommendedName>
</protein>
<organism evidence="1 2">
    <name type="scientific">Maribacter litopenaei</name>
    <dbReference type="NCBI Taxonomy" id="2976127"/>
    <lineage>
        <taxon>Bacteria</taxon>
        <taxon>Pseudomonadati</taxon>
        <taxon>Bacteroidota</taxon>
        <taxon>Flavobacteriia</taxon>
        <taxon>Flavobacteriales</taxon>
        <taxon>Flavobacteriaceae</taxon>
        <taxon>Maribacter</taxon>
    </lineage>
</organism>
<dbReference type="Proteomes" id="UP001059209">
    <property type="component" value="Chromosome"/>
</dbReference>
<evidence type="ECO:0008006" key="3">
    <source>
        <dbReference type="Google" id="ProtNLM"/>
    </source>
</evidence>
<name>A0ABY5YBC9_9FLAO</name>
<reference evidence="1" key="1">
    <citation type="submission" date="2022-09" db="EMBL/GenBank/DDBJ databases">
        <title>Maribacter litopenaei sp. nov., isolated from the intestinal tract of the Pacific White Shrimp, Litopenaeus vannamei.</title>
        <authorList>
            <person name="Kim S.Y."/>
            <person name="Hwang C.Y."/>
        </authorList>
    </citation>
    <scope>NUCLEOTIDE SEQUENCE</scope>
    <source>
        <strain evidence="1">HL-LV01</strain>
    </source>
</reference>
<evidence type="ECO:0000313" key="2">
    <source>
        <dbReference type="Proteomes" id="UP001059209"/>
    </source>
</evidence>
<accession>A0ABY5YBC9</accession>
<dbReference type="EMBL" id="CP104205">
    <property type="protein sequence ID" value="UWX55201.1"/>
    <property type="molecule type" value="Genomic_DNA"/>
</dbReference>
<evidence type="ECO:0000313" key="1">
    <source>
        <dbReference type="EMBL" id="UWX55201.1"/>
    </source>
</evidence>